<evidence type="ECO:0000256" key="14">
    <source>
        <dbReference type="ARBA" id="ARBA00022842"/>
    </source>
</evidence>
<keyword evidence="13 16" id="KW-0418">Kinase</keyword>
<dbReference type="SUPFAM" id="SSF51621">
    <property type="entry name" value="Phosphoenolpyruvate/pyruvate domain"/>
    <property type="match status" value="1"/>
</dbReference>
<evidence type="ECO:0000256" key="3">
    <source>
        <dbReference type="ARBA" id="ARBA00004496"/>
    </source>
</evidence>
<dbReference type="InterPro" id="IPR006318">
    <property type="entry name" value="PTS_EI-like"/>
</dbReference>
<evidence type="ECO:0000313" key="23">
    <source>
        <dbReference type="EMBL" id="GGI86948.1"/>
    </source>
</evidence>
<evidence type="ECO:0000256" key="10">
    <source>
        <dbReference type="ARBA" id="ARBA00022679"/>
    </source>
</evidence>
<comment type="subcellular location">
    <subcellularLocation>
        <location evidence="3 16">Cytoplasm</location>
    </subcellularLocation>
</comment>
<feature type="domain" description="PEP-utilising enzyme mobile" evidence="20">
    <location>
        <begin position="151"/>
        <end position="223"/>
    </location>
</feature>
<dbReference type="Pfam" id="PF05524">
    <property type="entry name" value="PEP-utilisers_N"/>
    <property type="match status" value="1"/>
</dbReference>
<feature type="binding site" evidence="18">
    <location>
        <position position="462"/>
    </location>
    <ligand>
        <name>phosphoenolpyruvate</name>
        <dbReference type="ChEBI" id="CHEBI:58702"/>
    </ligand>
</feature>
<dbReference type="Gene3D" id="3.50.30.10">
    <property type="entry name" value="Phosphohistidine domain"/>
    <property type="match status" value="1"/>
</dbReference>
<keyword evidence="8 16" id="KW-0963">Cytoplasm</keyword>
<evidence type="ECO:0000256" key="6">
    <source>
        <dbReference type="ARBA" id="ARBA00016544"/>
    </source>
</evidence>
<protein>
    <recommendedName>
        <fullName evidence="6 16">Phosphoenolpyruvate-protein phosphotransferase</fullName>
        <ecNumber evidence="5 16">2.7.3.9</ecNumber>
    </recommendedName>
    <alternativeName>
        <fullName evidence="15 16">Phosphotransferase system, enzyme I</fullName>
    </alternativeName>
</protein>
<feature type="active site" description="Proton donor" evidence="17">
    <location>
        <position position="499"/>
    </location>
</feature>
<evidence type="ECO:0000256" key="7">
    <source>
        <dbReference type="ARBA" id="ARBA00022448"/>
    </source>
</evidence>
<reference evidence="23" key="1">
    <citation type="journal article" date="2014" name="Int. J. Syst. Evol. Microbiol.">
        <title>Complete genome sequence of Corynebacterium casei LMG S-19264T (=DSM 44701T), isolated from a smear-ripened cheese.</title>
        <authorList>
            <consortium name="US DOE Joint Genome Institute (JGI-PGF)"/>
            <person name="Walter F."/>
            <person name="Albersmeier A."/>
            <person name="Kalinowski J."/>
            <person name="Ruckert C."/>
        </authorList>
    </citation>
    <scope>NUCLEOTIDE SEQUENCE</scope>
    <source>
        <strain evidence="23">JCM 30804</strain>
    </source>
</reference>
<evidence type="ECO:0000256" key="16">
    <source>
        <dbReference type="PIRNR" id="PIRNR000732"/>
    </source>
</evidence>
<dbReference type="InterPro" id="IPR050499">
    <property type="entry name" value="PEP-utilizing_PTS_enzyme"/>
</dbReference>
<dbReference type="PANTHER" id="PTHR46244:SF6">
    <property type="entry name" value="PHOSPHOENOLPYRUVATE-PROTEIN PHOSPHOTRANSFERASE"/>
    <property type="match status" value="1"/>
</dbReference>
<evidence type="ECO:0000256" key="17">
    <source>
        <dbReference type="PIRSR" id="PIRSR000732-1"/>
    </source>
</evidence>
<evidence type="ECO:0000256" key="9">
    <source>
        <dbReference type="ARBA" id="ARBA00022597"/>
    </source>
</evidence>
<feature type="binding site" evidence="19">
    <location>
        <position position="428"/>
    </location>
    <ligand>
        <name>Mg(2+)</name>
        <dbReference type="ChEBI" id="CHEBI:18420"/>
    </ligand>
</feature>
<dbReference type="EMBL" id="BMPZ01000007">
    <property type="protein sequence ID" value="GGI86948.1"/>
    <property type="molecule type" value="Genomic_DNA"/>
</dbReference>
<dbReference type="Pfam" id="PF00391">
    <property type="entry name" value="PEP-utilizers"/>
    <property type="match status" value="1"/>
</dbReference>
<comment type="catalytic activity">
    <reaction evidence="1 16">
        <text>L-histidyl-[protein] + phosphoenolpyruvate = N(pros)-phospho-L-histidyl-[protein] + pyruvate</text>
        <dbReference type="Rhea" id="RHEA:23880"/>
        <dbReference type="Rhea" id="RHEA-COMP:9745"/>
        <dbReference type="Rhea" id="RHEA-COMP:9746"/>
        <dbReference type="ChEBI" id="CHEBI:15361"/>
        <dbReference type="ChEBI" id="CHEBI:29979"/>
        <dbReference type="ChEBI" id="CHEBI:58702"/>
        <dbReference type="ChEBI" id="CHEBI:64837"/>
        <dbReference type="EC" id="2.7.3.9"/>
    </reaction>
</comment>
<evidence type="ECO:0000313" key="24">
    <source>
        <dbReference type="Proteomes" id="UP000613743"/>
    </source>
</evidence>
<keyword evidence="9 16" id="KW-0762">Sugar transport</keyword>
<name>A0A917JVJ2_9GAMM</name>
<dbReference type="SUPFAM" id="SSF47831">
    <property type="entry name" value="Enzyme I of the PEP:sugar phosphotransferase system HPr-binding (sub)domain"/>
    <property type="match status" value="1"/>
</dbReference>
<dbReference type="EC" id="2.7.3.9" evidence="5 16"/>
<sequence length="566" mass="62759">MIKGIAVSSGIAFGQALKLQPYDNSLDYRLLPFSKISEEQQNFRDALQELVESLQDAGKNLSRESDNYQLIEADLLLLEDEELIHQIINSIRELQFSASAAVERVFEHQASELESLNDDYLASRADDVRGLGKRLISAINGTLGLDLSKLQNDTILLAQDITPAEFAILPLKRISGIVLQTGGLNSHTAILAKAAGIPALLSCHYQDQKIKNGDSLILDALSGELHVKPDEELQQILEEKYFQEAIRRQNLLAFKDKPVYTTDHHKVTLLANVGNLNEIKHLSDVGADGIGLFRTEFMVMNAKKIPDEQAQYLLYCNALQSLEGNIFTIRTLDIGADKELPSLSLDSEENPALGLRGIRYCLAHPELLRTQLRAVLRASYHGPIRLMFPMVNHVEEIDQIFAMVARCEKELHEEEMLFGEVSYGIVVETPAAVMNLDSMLDRLDFVSIGTNDLTQYAMAADRTNPSLNKDYPSFSPAILKLVKMTIDTAKSNNVRVALCGELASDPQIAPILVGMGLDELSVSLGSMLEIKSAICQCEYKQLKAKAKEILTHNRIESLQASLSENT</sequence>
<dbReference type="InterPro" id="IPR008279">
    <property type="entry name" value="PEP-util_enz_mobile_dom"/>
</dbReference>
<keyword evidence="11 16" id="KW-0598">Phosphotransferase system</keyword>
<reference evidence="23" key="2">
    <citation type="submission" date="2020-09" db="EMBL/GenBank/DDBJ databases">
        <authorList>
            <person name="Sun Q."/>
            <person name="Ohkuma M."/>
        </authorList>
    </citation>
    <scope>NUCLEOTIDE SEQUENCE</scope>
    <source>
        <strain evidence="23">JCM 30804</strain>
    </source>
</reference>
<dbReference type="InterPro" id="IPR023151">
    <property type="entry name" value="PEP_util_CS"/>
</dbReference>
<evidence type="ECO:0000256" key="13">
    <source>
        <dbReference type="ARBA" id="ARBA00022777"/>
    </source>
</evidence>
<feature type="binding site" evidence="18">
    <location>
        <begin position="451"/>
        <end position="452"/>
    </location>
    <ligand>
        <name>phosphoenolpyruvate</name>
        <dbReference type="ChEBI" id="CHEBI:58702"/>
    </ligand>
</feature>
<evidence type="ECO:0000256" key="1">
    <source>
        <dbReference type="ARBA" id="ARBA00000683"/>
    </source>
</evidence>
<evidence type="ECO:0000256" key="4">
    <source>
        <dbReference type="ARBA" id="ARBA00007837"/>
    </source>
</evidence>
<dbReference type="Gene3D" id="1.10.274.10">
    <property type="entry name" value="PtsI, HPr-binding domain"/>
    <property type="match status" value="1"/>
</dbReference>
<dbReference type="PANTHER" id="PTHR46244">
    <property type="entry name" value="PHOSPHOENOLPYRUVATE-PROTEIN PHOSPHOTRANSFERASE"/>
    <property type="match status" value="1"/>
</dbReference>
<evidence type="ECO:0000256" key="5">
    <source>
        <dbReference type="ARBA" id="ARBA00012232"/>
    </source>
</evidence>
<dbReference type="GO" id="GO:0005737">
    <property type="term" value="C:cytoplasm"/>
    <property type="evidence" value="ECO:0007669"/>
    <property type="project" value="UniProtKB-SubCell"/>
</dbReference>
<comment type="cofactor">
    <cofactor evidence="2 16 19">
        <name>Mg(2+)</name>
        <dbReference type="ChEBI" id="CHEBI:18420"/>
    </cofactor>
</comment>
<dbReference type="GO" id="GO:0008965">
    <property type="term" value="F:phosphoenolpyruvate-protein phosphotransferase activity"/>
    <property type="evidence" value="ECO:0007669"/>
    <property type="project" value="UniProtKB-EC"/>
</dbReference>
<evidence type="ECO:0000259" key="20">
    <source>
        <dbReference type="Pfam" id="PF00391"/>
    </source>
</evidence>
<dbReference type="PIRSF" id="PIRSF000732">
    <property type="entry name" value="PTS_enzyme_I"/>
    <property type="match status" value="1"/>
</dbReference>
<accession>A0A917JVJ2</accession>
<keyword evidence="10 16" id="KW-0808">Transferase</keyword>
<comment type="similarity">
    <text evidence="4 16">Belongs to the PEP-utilizing enzyme family.</text>
</comment>
<keyword evidence="14 16" id="KW-0460">Magnesium</keyword>
<feature type="active site" description="Tele-phosphohistidine intermediate" evidence="17">
    <location>
        <position position="187"/>
    </location>
</feature>
<dbReference type="Proteomes" id="UP000613743">
    <property type="component" value="Unassembled WGS sequence"/>
</dbReference>
<dbReference type="InterPro" id="IPR036637">
    <property type="entry name" value="Phosphohistidine_dom_sf"/>
</dbReference>
<evidence type="ECO:0000256" key="8">
    <source>
        <dbReference type="ARBA" id="ARBA00022490"/>
    </source>
</evidence>
<evidence type="ECO:0000256" key="2">
    <source>
        <dbReference type="ARBA" id="ARBA00001946"/>
    </source>
</evidence>
<dbReference type="Gene3D" id="3.20.20.60">
    <property type="entry name" value="Phosphoenolpyruvate-binding domains"/>
    <property type="match status" value="1"/>
</dbReference>
<keyword evidence="7 16" id="KW-0813">Transport</keyword>
<keyword evidence="24" id="KW-1185">Reference proteome</keyword>
<dbReference type="GO" id="GO:0046872">
    <property type="term" value="F:metal ion binding"/>
    <property type="evidence" value="ECO:0007669"/>
    <property type="project" value="UniProtKB-KW"/>
</dbReference>
<evidence type="ECO:0000259" key="22">
    <source>
        <dbReference type="Pfam" id="PF05524"/>
    </source>
</evidence>
<dbReference type="AlphaFoldDB" id="A0A917JVJ2"/>
<dbReference type="InterPro" id="IPR008731">
    <property type="entry name" value="PTS_EIN"/>
</dbReference>
<evidence type="ECO:0000256" key="11">
    <source>
        <dbReference type="ARBA" id="ARBA00022683"/>
    </source>
</evidence>
<dbReference type="Pfam" id="PF02896">
    <property type="entry name" value="PEP-utilizers_C"/>
    <property type="match status" value="1"/>
</dbReference>
<comment type="caution">
    <text evidence="23">The sequence shown here is derived from an EMBL/GenBank/DDBJ whole genome shotgun (WGS) entry which is preliminary data.</text>
</comment>
<feature type="binding site" evidence="18">
    <location>
        <position position="294"/>
    </location>
    <ligand>
        <name>phosphoenolpyruvate</name>
        <dbReference type="ChEBI" id="CHEBI:58702"/>
    </ligand>
</feature>
<keyword evidence="12 16" id="KW-0479">Metal-binding</keyword>
<dbReference type="GO" id="GO:0016301">
    <property type="term" value="F:kinase activity"/>
    <property type="evidence" value="ECO:0007669"/>
    <property type="project" value="UniProtKB-KW"/>
</dbReference>
<evidence type="ECO:0000256" key="12">
    <source>
        <dbReference type="ARBA" id="ARBA00022723"/>
    </source>
</evidence>
<feature type="binding site" evidence="18">
    <location>
        <position position="330"/>
    </location>
    <ligand>
        <name>phosphoenolpyruvate</name>
        <dbReference type="ChEBI" id="CHEBI:58702"/>
    </ligand>
</feature>
<dbReference type="InterPro" id="IPR000121">
    <property type="entry name" value="PEP_util_C"/>
</dbReference>
<feature type="domain" description="Phosphotransferase system enzyme I N-terminal" evidence="22">
    <location>
        <begin position="3"/>
        <end position="124"/>
    </location>
</feature>
<evidence type="ECO:0000256" key="19">
    <source>
        <dbReference type="PIRSR" id="PIRSR000732-3"/>
    </source>
</evidence>
<dbReference type="InterPro" id="IPR015813">
    <property type="entry name" value="Pyrv/PenolPyrv_kinase-like_dom"/>
</dbReference>
<dbReference type="NCBIfam" id="TIGR01417">
    <property type="entry name" value="PTS_I_fam"/>
    <property type="match status" value="1"/>
</dbReference>
<evidence type="ECO:0000256" key="15">
    <source>
        <dbReference type="ARBA" id="ARBA00033235"/>
    </source>
</evidence>
<dbReference type="PROSITE" id="PS00742">
    <property type="entry name" value="PEP_ENZYMES_2"/>
    <property type="match status" value="1"/>
</dbReference>
<dbReference type="GO" id="GO:0009401">
    <property type="term" value="P:phosphoenolpyruvate-dependent sugar phosphotransferase system"/>
    <property type="evidence" value="ECO:0007669"/>
    <property type="project" value="UniProtKB-KW"/>
</dbReference>
<feature type="domain" description="PEP-utilising enzyme C-terminal" evidence="21">
    <location>
        <begin position="253"/>
        <end position="538"/>
    </location>
</feature>
<dbReference type="InterPro" id="IPR024692">
    <property type="entry name" value="PTS_EI"/>
</dbReference>
<evidence type="ECO:0000259" key="21">
    <source>
        <dbReference type="Pfam" id="PF02896"/>
    </source>
</evidence>
<dbReference type="InterPro" id="IPR040442">
    <property type="entry name" value="Pyrv_kinase-like_dom_sf"/>
</dbReference>
<feature type="binding site" evidence="19">
    <location>
        <position position="452"/>
    </location>
    <ligand>
        <name>Mg(2+)</name>
        <dbReference type="ChEBI" id="CHEBI:18420"/>
    </ligand>
</feature>
<organism evidence="23 24">
    <name type="scientific">Shewanella gelidii</name>
    <dbReference type="NCBI Taxonomy" id="1642821"/>
    <lineage>
        <taxon>Bacteria</taxon>
        <taxon>Pseudomonadati</taxon>
        <taxon>Pseudomonadota</taxon>
        <taxon>Gammaproteobacteria</taxon>
        <taxon>Alteromonadales</taxon>
        <taxon>Shewanellaceae</taxon>
        <taxon>Shewanella</taxon>
    </lineage>
</organism>
<dbReference type="RefSeq" id="WP_188921491.1">
    <property type="nucleotide sequence ID" value="NZ_BMPZ01000007.1"/>
</dbReference>
<comment type="function">
    <text evidence="16">General (non sugar-specific) component of the phosphoenolpyruvate-dependent sugar phosphotransferase system (sugar PTS). This major carbohydrate active-transport system catalyzes the phosphorylation of incoming sugar substrates concomitantly with their translocation across the cell membrane. Enzyme I transfers the phosphoryl group from phosphoenolpyruvate (PEP) to the phosphoryl carrier protein (HPr).</text>
</comment>
<dbReference type="PRINTS" id="PR01736">
    <property type="entry name" value="PHPHTRNFRASE"/>
</dbReference>
<dbReference type="InterPro" id="IPR036618">
    <property type="entry name" value="PtsI_HPr-bd_sf"/>
</dbReference>
<gene>
    <name evidence="23" type="primary">ptsI</name>
    <name evidence="23" type="ORF">GCM10009332_25340</name>
</gene>
<proteinExistence type="inferred from homology"/>
<evidence type="ECO:0000256" key="18">
    <source>
        <dbReference type="PIRSR" id="PIRSR000732-2"/>
    </source>
</evidence>
<dbReference type="SUPFAM" id="SSF52009">
    <property type="entry name" value="Phosphohistidine domain"/>
    <property type="match status" value="1"/>
</dbReference>